<dbReference type="Pfam" id="PF03824">
    <property type="entry name" value="NicO"/>
    <property type="match status" value="2"/>
</dbReference>
<sequence length="423" mass="45709">MALLSRPSFLKGLPANSITLIATLLLVNLAIFLFLALPILITHPRLAPPAALSYALGLRHALDADHIAAIDLTTRRLIASGRRPASVGTFFSLGHSTVVVLTCVAVAATSGALRDRFDGLARVGNIVGTAVSALFLIVLCAGNAWVLHRLIRRLRAAIAQQQGRTAINENGPIYSGVYEDDDYEHHDDDDDEVQRLAAGQQFTVEGGGILTTLLRRLFKAIDRPWKMYPLGFVFGLGFDTSSEIAILGIASIQAVQGTSIWLILIFPILFTAGMCLLDTTDGALMLALYTSKAFSRDPVAILYYSAVLTAITVVVSAFIGIVQVLSLIQNVAEPDGPFWDGVEAIGDYFDVIGGCICGVFLLVGLGSIAVYGPWRRRMERRLREQDQEGRYFSNEPTGNREEGESPTQRTPLIAHTDAAGRGT</sequence>
<keyword evidence="3 8" id="KW-0813">Transport</keyword>
<evidence type="ECO:0000256" key="6">
    <source>
        <dbReference type="ARBA" id="ARBA00022989"/>
    </source>
</evidence>
<evidence type="ECO:0000256" key="4">
    <source>
        <dbReference type="ARBA" id="ARBA00022596"/>
    </source>
</evidence>
<dbReference type="InterPro" id="IPR004688">
    <property type="entry name" value="Ni/Co_transpt"/>
</dbReference>
<proteinExistence type="inferred from homology"/>
<comment type="similarity">
    <text evidence="2 8">Belongs to the NiCoT transporter (TC 2.A.52) family.</text>
</comment>
<dbReference type="STRING" id="857340.A0A086T872"/>
<comment type="subcellular location">
    <subcellularLocation>
        <location evidence="8">Cell membrane</location>
        <topology evidence="8">Multi-pass membrane protein</topology>
    </subcellularLocation>
    <subcellularLocation>
        <location evidence="1">Endomembrane system</location>
        <topology evidence="1">Multi-pass membrane protein</topology>
    </subcellularLocation>
</comment>
<dbReference type="Proteomes" id="UP000029964">
    <property type="component" value="Unassembled WGS sequence"/>
</dbReference>
<dbReference type="PANTHER" id="PTHR31611">
    <property type="entry name" value="HIGH-AFFINITY NICKEL TRANSPORT PROTEIN NIC1"/>
    <property type="match status" value="1"/>
</dbReference>
<dbReference type="GO" id="GO:0005886">
    <property type="term" value="C:plasma membrane"/>
    <property type="evidence" value="ECO:0007669"/>
    <property type="project" value="UniProtKB-SubCell"/>
</dbReference>
<gene>
    <name evidence="10" type="ORF">ACRE_036170</name>
</gene>
<accession>A0A086T872</accession>
<dbReference type="AlphaFoldDB" id="A0A086T872"/>
<feature type="transmembrane region" description="Helical" evidence="8">
    <location>
        <begin position="85"/>
        <end position="107"/>
    </location>
</feature>
<keyword evidence="5 8" id="KW-0812">Transmembrane</keyword>
<keyword evidence="6 8" id="KW-1133">Transmembrane helix</keyword>
<dbReference type="OrthoDB" id="5197598at2759"/>
<evidence type="ECO:0000256" key="8">
    <source>
        <dbReference type="RuleBase" id="RU362101"/>
    </source>
</evidence>
<name>A0A086T872_HAPC1</name>
<evidence type="ECO:0000256" key="5">
    <source>
        <dbReference type="ARBA" id="ARBA00022692"/>
    </source>
</evidence>
<feature type="transmembrane region" description="Helical" evidence="8">
    <location>
        <begin position="348"/>
        <end position="374"/>
    </location>
</feature>
<evidence type="ECO:0000256" key="1">
    <source>
        <dbReference type="ARBA" id="ARBA00004127"/>
    </source>
</evidence>
<feature type="transmembrane region" description="Helical" evidence="8">
    <location>
        <begin position="301"/>
        <end position="328"/>
    </location>
</feature>
<evidence type="ECO:0000313" key="11">
    <source>
        <dbReference type="Proteomes" id="UP000029964"/>
    </source>
</evidence>
<feature type="transmembrane region" description="Helical" evidence="8">
    <location>
        <begin position="20"/>
        <end position="41"/>
    </location>
</feature>
<feature type="transmembrane region" description="Helical" evidence="8">
    <location>
        <begin position="260"/>
        <end position="289"/>
    </location>
</feature>
<feature type="transmembrane region" description="Helical" evidence="8">
    <location>
        <begin position="228"/>
        <end position="254"/>
    </location>
</feature>
<keyword evidence="7 8" id="KW-0472">Membrane</keyword>
<evidence type="ECO:0000256" key="2">
    <source>
        <dbReference type="ARBA" id="ARBA00010892"/>
    </source>
</evidence>
<dbReference type="HOGENOM" id="CLU_036094_0_1_1"/>
<organism evidence="10 11">
    <name type="scientific">Hapsidospora chrysogenum (strain ATCC 11550 / CBS 779.69 / DSM 880 / IAM 14645 / JCM 23072 / IMI 49137)</name>
    <name type="common">Acremonium chrysogenum</name>
    <dbReference type="NCBI Taxonomy" id="857340"/>
    <lineage>
        <taxon>Eukaryota</taxon>
        <taxon>Fungi</taxon>
        <taxon>Dikarya</taxon>
        <taxon>Ascomycota</taxon>
        <taxon>Pezizomycotina</taxon>
        <taxon>Sordariomycetes</taxon>
        <taxon>Hypocreomycetidae</taxon>
        <taxon>Hypocreales</taxon>
        <taxon>Bionectriaceae</taxon>
        <taxon>Hapsidospora</taxon>
    </lineage>
</organism>
<keyword evidence="4" id="KW-0533">Nickel</keyword>
<protein>
    <recommendedName>
        <fullName evidence="8">Nickel/cobalt efflux system</fullName>
    </recommendedName>
</protein>
<feature type="region of interest" description="Disordered" evidence="9">
    <location>
        <begin position="385"/>
        <end position="423"/>
    </location>
</feature>
<dbReference type="GO" id="GO:0015099">
    <property type="term" value="F:nickel cation transmembrane transporter activity"/>
    <property type="evidence" value="ECO:0007669"/>
    <property type="project" value="UniProtKB-UniRule"/>
</dbReference>
<dbReference type="PANTHER" id="PTHR31611:SF0">
    <property type="entry name" value="HIGH-AFFINITY NICKEL TRANSPORT PROTEIN NIC1"/>
    <property type="match status" value="1"/>
</dbReference>
<evidence type="ECO:0000256" key="9">
    <source>
        <dbReference type="SAM" id="MobiDB-lite"/>
    </source>
</evidence>
<keyword evidence="11" id="KW-1185">Reference proteome</keyword>
<comment type="caution">
    <text evidence="10">The sequence shown here is derived from an EMBL/GenBank/DDBJ whole genome shotgun (WGS) entry which is preliminary data.</text>
</comment>
<evidence type="ECO:0000256" key="3">
    <source>
        <dbReference type="ARBA" id="ARBA00022448"/>
    </source>
</evidence>
<evidence type="ECO:0000256" key="7">
    <source>
        <dbReference type="ARBA" id="ARBA00023136"/>
    </source>
</evidence>
<evidence type="ECO:0000313" key="10">
    <source>
        <dbReference type="EMBL" id="KFH45554.1"/>
    </source>
</evidence>
<dbReference type="GO" id="GO:0012505">
    <property type="term" value="C:endomembrane system"/>
    <property type="evidence" value="ECO:0007669"/>
    <property type="project" value="UniProtKB-SubCell"/>
</dbReference>
<feature type="transmembrane region" description="Helical" evidence="8">
    <location>
        <begin position="127"/>
        <end position="147"/>
    </location>
</feature>
<dbReference type="EMBL" id="JPKY01000030">
    <property type="protein sequence ID" value="KFH45554.1"/>
    <property type="molecule type" value="Genomic_DNA"/>
</dbReference>
<reference evidence="11" key="1">
    <citation type="journal article" date="2014" name="Genome Announc.">
        <title>Genome sequence and annotation of Acremonium chrysogenum, producer of the beta-lactam antibiotic cephalosporin C.</title>
        <authorList>
            <person name="Terfehr D."/>
            <person name="Dahlmann T.A."/>
            <person name="Specht T."/>
            <person name="Zadra I."/>
            <person name="Kuernsteiner H."/>
            <person name="Kueck U."/>
        </authorList>
    </citation>
    <scope>NUCLEOTIDE SEQUENCE [LARGE SCALE GENOMIC DNA]</scope>
    <source>
        <strain evidence="11">ATCC 11550 / CBS 779.69 / DSM 880 / IAM 14645 / JCM 23072 / IMI 49137</strain>
    </source>
</reference>
<dbReference type="InterPro" id="IPR011541">
    <property type="entry name" value="Ni/Co_transpt_high_affinity"/>
</dbReference>